<feature type="transmembrane region" description="Helical" evidence="6">
    <location>
        <begin position="276"/>
        <end position="293"/>
    </location>
</feature>
<comment type="subcellular location">
    <subcellularLocation>
        <location evidence="1">Membrane</location>
        <topology evidence="1">Multi-pass membrane protein</topology>
    </subcellularLocation>
</comment>
<dbReference type="CDD" id="cd03386">
    <property type="entry name" value="PAP2_Aur1_like"/>
    <property type="match status" value="1"/>
</dbReference>
<dbReference type="PANTHER" id="PTHR31310">
    <property type="match status" value="1"/>
</dbReference>
<organism evidence="8 9">
    <name type="scientific">Kitasatospora aburaviensis</name>
    <dbReference type="NCBI Taxonomy" id="67265"/>
    <lineage>
        <taxon>Bacteria</taxon>
        <taxon>Bacillati</taxon>
        <taxon>Actinomycetota</taxon>
        <taxon>Actinomycetes</taxon>
        <taxon>Kitasatosporales</taxon>
        <taxon>Streptomycetaceae</taxon>
        <taxon>Kitasatospora</taxon>
    </lineage>
</organism>
<feature type="compositionally biased region" description="Basic and acidic residues" evidence="5">
    <location>
        <begin position="360"/>
        <end position="402"/>
    </location>
</feature>
<evidence type="ECO:0000256" key="4">
    <source>
        <dbReference type="ARBA" id="ARBA00023136"/>
    </source>
</evidence>
<evidence type="ECO:0000256" key="2">
    <source>
        <dbReference type="ARBA" id="ARBA00022692"/>
    </source>
</evidence>
<dbReference type="InterPro" id="IPR036938">
    <property type="entry name" value="PAP2/HPO_sf"/>
</dbReference>
<evidence type="ECO:0000259" key="7">
    <source>
        <dbReference type="Pfam" id="PF14378"/>
    </source>
</evidence>
<dbReference type="SUPFAM" id="SSF48317">
    <property type="entry name" value="Acid phosphatase/Vanadium-dependent haloperoxidase"/>
    <property type="match status" value="1"/>
</dbReference>
<feature type="domain" description="Inositolphosphotransferase Aur1/Ipt1" evidence="7">
    <location>
        <begin position="151"/>
        <end position="314"/>
    </location>
</feature>
<proteinExistence type="predicted"/>
<accession>A0ABW1ETC6</accession>
<dbReference type="InterPro" id="IPR052185">
    <property type="entry name" value="IPC_Synthase-Related"/>
</dbReference>
<evidence type="ECO:0000256" key="6">
    <source>
        <dbReference type="SAM" id="Phobius"/>
    </source>
</evidence>
<feature type="transmembrane region" description="Helical" evidence="6">
    <location>
        <begin position="186"/>
        <end position="203"/>
    </location>
</feature>
<dbReference type="PANTHER" id="PTHR31310:SF7">
    <property type="entry name" value="PA-PHOSPHATASE RELATED-FAMILY PROTEIN DDB_G0268928"/>
    <property type="match status" value="1"/>
</dbReference>
<protein>
    <submittedName>
        <fullName evidence="8">Phosphatase PAP2 family protein</fullName>
    </submittedName>
</protein>
<feature type="region of interest" description="Disordered" evidence="5">
    <location>
        <begin position="1"/>
        <end position="23"/>
    </location>
</feature>
<dbReference type="Proteomes" id="UP001596067">
    <property type="component" value="Unassembled WGS sequence"/>
</dbReference>
<feature type="transmembrane region" description="Helical" evidence="6">
    <location>
        <begin position="299"/>
        <end position="319"/>
    </location>
</feature>
<dbReference type="Pfam" id="PF14378">
    <property type="entry name" value="PAP2_3"/>
    <property type="match status" value="1"/>
</dbReference>
<evidence type="ECO:0000313" key="8">
    <source>
        <dbReference type="EMBL" id="MFC5885332.1"/>
    </source>
</evidence>
<feature type="transmembrane region" description="Helical" evidence="6">
    <location>
        <begin position="59"/>
        <end position="78"/>
    </location>
</feature>
<dbReference type="Gene3D" id="1.20.144.10">
    <property type="entry name" value="Phosphatidic acid phosphatase type 2/haloperoxidase"/>
    <property type="match status" value="1"/>
</dbReference>
<dbReference type="EMBL" id="JBHSOD010000009">
    <property type="protein sequence ID" value="MFC5885332.1"/>
    <property type="molecule type" value="Genomic_DNA"/>
</dbReference>
<dbReference type="RefSeq" id="WP_313764252.1">
    <property type="nucleotide sequence ID" value="NZ_BAAAVH010000121.1"/>
</dbReference>
<reference evidence="9" key="1">
    <citation type="journal article" date="2019" name="Int. J. Syst. Evol. Microbiol.">
        <title>The Global Catalogue of Microorganisms (GCM) 10K type strain sequencing project: providing services to taxonomists for standard genome sequencing and annotation.</title>
        <authorList>
            <consortium name="The Broad Institute Genomics Platform"/>
            <consortium name="The Broad Institute Genome Sequencing Center for Infectious Disease"/>
            <person name="Wu L."/>
            <person name="Ma J."/>
        </authorList>
    </citation>
    <scope>NUCLEOTIDE SEQUENCE [LARGE SCALE GENOMIC DNA]</scope>
    <source>
        <strain evidence="9">CGMCC 4.1469</strain>
    </source>
</reference>
<name>A0ABW1ETC6_9ACTN</name>
<evidence type="ECO:0000256" key="3">
    <source>
        <dbReference type="ARBA" id="ARBA00022989"/>
    </source>
</evidence>
<keyword evidence="3 6" id="KW-1133">Transmembrane helix</keyword>
<feature type="transmembrane region" description="Helical" evidence="6">
    <location>
        <begin position="36"/>
        <end position="53"/>
    </location>
</feature>
<feature type="transmembrane region" description="Helical" evidence="6">
    <location>
        <begin position="250"/>
        <end position="269"/>
    </location>
</feature>
<feature type="region of interest" description="Disordered" evidence="5">
    <location>
        <begin position="360"/>
        <end position="409"/>
    </location>
</feature>
<keyword evidence="2 6" id="KW-0812">Transmembrane</keyword>
<dbReference type="InterPro" id="IPR026841">
    <property type="entry name" value="Aur1/Ipt1"/>
</dbReference>
<feature type="transmembrane region" description="Helical" evidence="6">
    <location>
        <begin position="151"/>
        <end position="174"/>
    </location>
</feature>
<keyword evidence="9" id="KW-1185">Reference proteome</keyword>
<evidence type="ECO:0000256" key="5">
    <source>
        <dbReference type="SAM" id="MobiDB-lite"/>
    </source>
</evidence>
<comment type="caution">
    <text evidence="8">The sequence shown here is derived from an EMBL/GenBank/DDBJ whole genome shotgun (WGS) entry which is preliminary data.</text>
</comment>
<gene>
    <name evidence="8" type="ORF">ACFP0N_10135</name>
</gene>
<sequence>MTKLLRPAPLPPERAGRLRPVNRPRPGAPAGALSRLRLLAWPLYFLALLWYLRAYGLPYANDVVFCWLIGALLAAAVHSGHGPRGFLLVLRDWVPVMAAVWAYSLLRGYGAHTPWAPHWRPQLRADELLGFGETWTVRLQYGLYTPGSPRWYDYAAVTVYLSHFFVVFVVLAVLWRRRHDRFRRLLTCYLALTFAGFATYLLYPADPPWLTAQEGNMPALTRVVSDVLVQSGLPRAGSIFENGSRFANDVAAMPSLHSAYPAMLLFFFWPTATRRMRVVLVAYPLAMAFTLVYGAEHFIVDIFAGWAYAAAVVYGLRWLRERRHARLRAAVPGVPAGSGAPAAPGNPAVGVGRADWAGDRQAREARRVPASGEVHEVHETHGDHGIGEVGEVRDAGGGEADGRAAAGRP</sequence>
<evidence type="ECO:0000313" key="9">
    <source>
        <dbReference type="Proteomes" id="UP001596067"/>
    </source>
</evidence>
<evidence type="ECO:0000256" key="1">
    <source>
        <dbReference type="ARBA" id="ARBA00004141"/>
    </source>
</evidence>
<keyword evidence="4 6" id="KW-0472">Membrane</keyword>